<dbReference type="NCBIfam" id="NF005965">
    <property type="entry name" value="PRK08055.1"/>
    <property type="match status" value="1"/>
</dbReference>
<dbReference type="STRING" id="29486.UGYR_05480"/>
<dbReference type="OrthoDB" id="8445094at2"/>
<dbReference type="GO" id="GO:0009697">
    <property type="term" value="P:salicylic acid biosynthetic process"/>
    <property type="evidence" value="ECO:0007669"/>
    <property type="project" value="TreeGrafter"/>
</dbReference>
<sequence length="185" mass="20642">MQGILRVCVFLGCCMTMLTASAAEPNGVFSLIDQRLSYMKDVAGYKAAHRLPIEDLAQEEQVLKQVMAEAEKKGIDPQSIKPFFIASINAAKAIQYRYLADWLSNPVTGWEPRSLDKIRPEIASLSQQLIAEIYALLASGAKIDNSEQVRFMDIVHQLNLSDGDKRHIFAALQSIRLIDNKPANH</sequence>
<evidence type="ECO:0000259" key="7">
    <source>
        <dbReference type="PROSITE" id="PS51168"/>
    </source>
</evidence>
<dbReference type="GO" id="GO:0046417">
    <property type="term" value="P:chorismate metabolic process"/>
    <property type="evidence" value="ECO:0007669"/>
    <property type="project" value="InterPro"/>
</dbReference>
<dbReference type="PIRSF" id="PIRSF026640">
    <property type="entry name" value="Peripl_chor_mut"/>
    <property type="match status" value="1"/>
</dbReference>
<comment type="pathway">
    <text evidence="1 5">Metabolic intermediate biosynthesis; prephenate biosynthesis; prephenate from chorismate: step 1/1.</text>
</comment>
<evidence type="ECO:0000256" key="1">
    <source>
        <dbReference type="ARBA" id="ARBA00004817"/>
    </source>
</evidence>
<keyword evidence="3 6" id="KW-0732">Signal</keyword>
<evidence type="ECO:0000256" key="3">
    <source>
        <dbReference type="ARBA" id="ARBA00022729"/>
    </source>
</evidence>
<dbReference type="PANTHER" id="PTHR38041:SF2">
    <property type="entry name" value="SECRETED CHORISMATE MUTASE"/>
    <property type="match status" value="1"/>
</dbReference>
<gene>
    <name evidence="8" type="primary">pheA2</name>
    <name evidence="8" type="ORF">NCTC10476_03091</name>
</gene>
<dbReference type="PANTHER" id="PTHR38041">
    <property type="entry name" value="CHORISMATE MUTASE"/>
    <property type="match status" value="1"/>
</dbReference>
<evidence type="ECO:0000256" key="6">
    <source>
        <dbReference type="SAM" id="SignalP"/>
    </source>
</evidence>
<dbReference type="NCBIfam" id="TIGR01806">
    <property type="entry name" value="CM_mono2"/>
    <property type="match status" value="1"/>
</dbReference>
<dbReference type="Pfam" id="PF01817">
    <property type="entry name" value="CM_2"/>
    <property type="match status" value="1"/>
</dbReference>
<keyword evidence="4 5" id="KW-0413">Isomerase</keyword>
<reference evidence="8 9" key="1">
    <citation type="submission" date="2018-06" db="EMBL/GenBank/DDBJ databases">
        <authorList>
            <consortium name="Pathogen Informatics"/>
            <person name="Doyle S."/>
        </authorList>
    </citation>
    <scope>NUCLEOTIDE SEQUENCE [LARGE SCALE GENOMIC DNA]</scope>
    <source>
        <strain evidence="8 9">NCTC10476</strain>
    </source>
</reference>
<dbReference type="InterPro" id="IPR051331">
    <property type="entry name" value="Chorismate_mutase-related"/>
</dbReference>
<dbReference type="InterPro" id="IPR036263">
    <property type="entry name" value="Chorismate_II_sf"/>
</dbReference>
<proteinExistence type="predicted"/>
<dbReference type="EC" id="5.4.99.5" evidence="2 5"/>
<feature type="domain" description="Chorismate mutase" evidence="7">
    <location>
        <begin position="1"/>
        <end position="99"/>
    </location>
</feature>
<dbReference type="EMBL" id="UHJG01000001">
    <property type="protein sequence ID" value="SUQ01716.1"/>
    <property type="molecule type" value="Genomic_DNA"/>
</dbReference>
<dbReference type="AlphaFoldDB" id="A0A380QTG6"/>
<evidence type="ECO:0000256" key="5">
    <source>
        <dbReference type="PIRNR" id="PIRNR026640"/>
    </source>
</evidence>
<evidence type="ECO:0000313" key="8">
    <source>
        <dbReference type="EMBL" id="SUQ01716.1"/>
    </source>
</evidence>
<evidence type="ECO:0000256" key="4">
    <source>
        <dbReference type="ARBA" id="ARBA00023235"/>
    </source>
</evidence>
<name>A0A380QTG6_YERRU</name>
<dbReference type="Proteomes" id="UP000255169">
    <property type="component" value="Unassembled WGS sequence"/>
</dbReference>
<protein>
    <recommendedName>
        <fullName evidence="2 5">Chorismate mutase</fullName>
        <ecNumber evidence="2 5">5.4.99.5</ecNumber>
    </recommendedName>
</protein>
<keyword evidence="9" id="KW-1185">Reference proteome</keyword>
<dbReference type="UniPathway" id="UPA00120">
    <property type="reaction ID" value="UER00203"/>
</dbReference>
<evidence type="ECO:0000313" key="9">
    <source>
        <dbReference type="Proteomes" id="UP000255169"/>
    </source>
</evidence>
<dbReference type="RefSeq" id="WP_080547547.1">
    <property type="nucleotide sequence ID" value="NZ_CCYO01000004.1"/>
</dbReference>
<organism evidence="8 9">
    <name type="scientific">Yersinia ruckeri</name>
    <dbReference type="NCBI Taxonomy" id="29486"/>
    <lineage>
        <taxon>Bacteria</taxon>
        <taxon>Pseudomonadati</taxon>
        <taxon>Pseudomonadota</taxon>
        <taxon>Gammaproteobacteria</taxon>
        <taxon>Enterobacterales</taxon>
        <taxon>Yersiniaceae</taxon>
        <taxon>Yersinia</taxon>
    </lineage>
</organism>
<feature type="signal peptide" evidence="6">
    <location>
        <begin position="1"/>
        <end position="22"/>
    </location>
</feature>
<feature type="chain" id="PRO_5016913418" description="Chorismate mutase" evidence="6">
    <location>
        <begin position="23"/>
        <end position="185"/>
    </location>
</feature>
<dbReference type="InterPro" id="IPR036979">
    <property type="entry name" value="CM_dom_sf"/>
</dbReference>
<dbReference type="InterPro" id="IPR008240">
    <property type="entry name" value="Chorismate_mutase_periplasmic"/>
</dbReference>
<evidence type="ECO:0000256" key="2">
    <source>
        <dbReference type="ARBA" id="ARBA00012404"/>
    </source>
</evidence>
<dbReference type="SUPFAM" id="SSF48600">
    <property type="entry name" value="Chorismate mutase II"/>
    <property type="match status" value="1"/>
</dbReference>
<dbReference type="InterPro" id="IPR002701">
    <property type="entry name" value="CM_II_prokaryot"/>
</dbReference>
<dbReference type="Gene3D" id="1.20.59.10">
    <property type="entry name" value="Chorismate mutase"/>
    <property type="match status" value="1"/>
</dbReference>
<comment type="catalytic activity">
    <reaction evidence="5">
        <text>chorismate = prephenate</text>
        <dbReference type="Rhea" id="RHEA:13897"/>
        <dbReference type="ChEBI" id="CHEBI:29748"/>
        <dbReference type="ChEBI" id="CHEBI:29934"/>
        <dbReference type="EC" id="5.4.99.5"/>
    </reaction>
</comment>
<accession>A0A380QTG6</accession>
<dbReference type="GO" id="GO:0004106">
    <property type="term" value="F:chorismate mutase activity"/>
    <property type="evidence" value="ECO:0007669"/>
    <property type="project" value="UniProtKB-EC"/>
</dbReference>
<dbReference type="PROSITE" id="PS51168">
    <property type="entry name" value="CHORISMATE_MUT_2"/>
    <property type="match status" value="1"/>
</dbReference>
<dbReference type="SMART" id="SM00830">
    <property type="entry name" value="CM_2"/>
    <property type="match status" value="1"/>
</dbReference>
<comment type="function">
    <text evidence="5">Catalyzes the Claisen rearrangement of chorismate to prephenate.</text>
</comment>